<dbReference type="OrthoDB" id="9802344at2"/>
<dbReference type="AlphaFoldDB" id="A0A3D9YZG9"/>
<dbReference type="SUPFAM" id="SSF46785">
    <property type="entry name" value="Winged helix' DNA-binding domain"/>
    <property type="match status" value="1"/>
</dbReference>
<dbReference type="InterPro" id="IPR000944">
    <property type="entry name" value="Tscrpt_reg_Rrf2"/>
</dbReference>
<gene>
    <name evidence="2" type="ORF">DES32_1805</name>
</gene>
<evidence type="ECO:0000313" key="3">
    <source>
        <dbReference type="Proteomes" id="UP000256900"/>
    </source>
</evidence>
<organism evidence="2 3">
    <name type="scientific">Methylovirgula ligni</name>
    <dbReference type="NCBI Taxonomy" id="569860"/>
    <lineage>
        <taxon>Bacteria</taxon>
        <taxon>Pseudomonadati</taxon>
        <taxon>Pseudomonadota</taxon>
        <taxon>Alphaproteobacteria</taxon>
        <taxon>Hyphomicrobiales</taxon>
        <taxon>Beijerinckiaceae</taxon>
        <taxon>Methylovirgula</taxon>
    </lineage>
</organism>
<proteinExistence type="predicted"/>
<sequence length="149" mass="16141">MLTKKGKYGLKAMVHLAGFPPGEPSLVTDIATANSIPKKFLDTILGELRNAGFVNSKKGKGGGYTLARSAQDIRVGHIIRVLDGPLAPIQCASRTAYRRCDDCSDEKSCGVRLVMLEAREAIAQILDNRTLADMRALALSGEQEFTYTI</sequence>
<dbReference type="InterPro" id="IPR036388">
    <property type="entry name" value="WH-like_DNA-bd_sf"/>
</dbReference>
<dbReference type="GO" id="GO:0003677">
    <property type="term" value="F:DNA binding"/>
    <property type="evidence" value="ECO:0007669"/>
    <property type="project" value="UniProtKB-KW"/>
</dbReference>
<dbReference type="Gene3D" id="1.10.10.10">
    <property type="entry name" value="Winged helix-like DNA-binding domain superfamily/Winged helix DNA-binding domain"/>
    <property type="match status" value="1"/>
</dbReference>
<reference evidence="2 3" key="1">
    <citation type="submission" date="2018-08" db="EMBL/GenBank/DDBJ databases">
        <title>Genomic Encyclopedia of Type Strains, Phase IV (KMG-IV): sequencing the most valuable type-strain genomes for metagenomic binning, comparative biology and taxonomic classification.</title>
        <authorList>
            <person name="Goeker M."/>
        </authorList>
    </citation>
    <scope>NUCLEOTIDE SEQUENCE [LARGE SCALE GENOMIC DNA]</scope>
    <source>
        <strain evidence="2 3">BW863</strain>
    </source>
</reference>
<comment type="caution">
    <text evidence="2">The sequence shown here is derived from an EMBL/GenBank/DDBJ whole genome shotgun (WGS) entry which is preliminary data.</text>
</comment>
<dbReference type="Proteomes" id="UP000256900">
    <property type="component" value="Unassembled WGS sequence"/>
</dbReference>
<dbReference type="EMBL" id="QUMO01000002">
    <property type="protein sequence ID" value="REF88163.1"/>
    <property type="molecule type" value="Genomic_DNA"/>
</dbReference>
<dbReference type="PANTHER" id="PTHR33221:SF5">
    <property type="entry name" value="HTH-TYPE TRANSCRIPTIONAL REGULATOR ISCR"/>
    <property type="match status" value="1"/>
</dbReference>
<keyword evidence="1" id="KW-0238">DNA-binding</keyword>
<dbReference type="Pfam" id="PF02082">
    <property type="entry name" value="Rrf2"/>
    <property type="match status" value="1"/>
</dbReference>
<dbReference type="GO" id="GO:0003700">
    <property type="term" value="F:DNA-binding transcription factor activity"/>
    <property type="evidence" value="ECO:0007669"/>
    <property type="project" value="TreeGrafter"/>
</dbReference>
<dbReference type="PROSITE" id="PS51197">
    <property type="entry name" value="HTH_RRF2_2"/>
    <property type="match status" value="1"/>
</dbReference>
<dbReference type="InterPro" id="IPR036390">
    <property type="entry name" value="WH_DNA-bd_sf"/>
</dbReference>
<dbReference type="NCBIfam" id="TIGR00738">
    <property type="entry name" value="rrf2_super"/>
    <property type="match status" value="1"/>
</dbReference>
<accession>A0A3D9YZG9</accession>
<dbReference type="PANTHER" id="PTHR33221">
    <property type="entry name" value="WINGED HELIX-TURN-HELIX TRANSCRIPTIONAL REGULATOR, RRF2 FAMILY"/>
    <property type="match status" value="1"/>
</dbReference>
<name>A0A3D9YZG9_9HYPH</name>
<dbReference type="RefSeq" id="WP_115836269.1">
    <property type="nucleotide sequence ID" value="NZ_CP025086.1"/>
</dbReference>
<dbReference type="GO" id="GO:0005829">
    <property type="term" value="C:cytosol"/>
    <property type="evidence" value="ECO:0007669"/>
    <property type="project" value="TreeGrafter"/>
</dbReference>
<evidence type="ECO:0000256" key="1">
    <source>
        <dbReference type="ARBA" id="ARBA00023125"/>
    </source>
</evidence>
<keyword evidence="3" id="KW-1185">Reference proteome</keyword>
<evidence type="ECO:0000313" key="2">
    <source>
        <dbReference type="EMBL" id="REF88163.1"/>
    </source>
</evidence>
<protein>
    <submittedName>
        <fullName evidence="2">BadM/Rrf2 family transcriptional regulator</fullName>
    </submittedName>
</protein>